<name>A0A0L6VIV0_9BASI</name>
<reference evidence="1 2" key="1">
    <citation type="submission" date="2015-08" db="EMBL/GenBank/DDBJ databases">
        <title>Next Generation Sequencing and Analysis of the Genome of Puccinia sorghi L Schw, the Causal Agent of Maize Common Rust.</title>
        <authorList>
            <person name="Rochi L."/>
            <person name="Burguener G."/>
            <person name="Darino M."/>
            <person name="Turjanski A."/>
            <person name="Kreff E."/>
            <person name="Dieguez M.J."/>
            <person name="Sacco F."/>
        </authorList>
    </citation>
    <scope>NUCLEOTIDE SEQUENCE [LARGE SCALE GENOMIC DNA]</scope>
    <source>
        <strain evidence="1 2">RO10H11247</strain>
    </source>
</reference>
<organism evidence="1 2">
    <name type="scientific">Puccinia sorghi</name>
    <dbReference type="NCBI Taxonomy" id="27349"/>
    <lineage>
        <taxon>Eukaryota</taxon>
        <taxon>Fungi</taxon>
        <taxon>Dikarya</taxon>
        <taxon>Basidiomycota</taxon>
        <taxon>Pucciniomycotina</taxon>
        <taxon>Pucciniomycetes</taxon>
        <taxon>Pucciniales</taxon>
        <taxon>Pucciniaceae</taxon>
        <taxon>Puccinia</taxon>
    </lineage>
</organism>
<sequence>MQWHCDGVLQSGTRIEMEAIEEDFYMALACKFFHINFLNNLLVELRMKLVVNCVDFKLKNQPDDHKENEVIHSQGLMFSLEMIITHISYDHHFMYSFFMLRMWMKAFLKLNKINTTLPNNKDLVDNKNFCRCINQLSTEGGSLKHPPINTHTQAWKANQLSSESQSSLFPPWKMSHSCCHSPPSLSQNLPRLLCEVLHFWHVVTMMYVLQNHNMLYIINLITSLGYSSNHCDCIIAKGFSKLQPSYKRVVAELQRISTEITMNFTKNQAQLYMTNLRESTCMRVPYIIPGEWTWTGSILSNQLTVGLLWMGNLDTLNRYRNHCLIWGAWTLLFGLGILLADKLQKKLAQLPAVDMQHAPAKLSSKLHLFAYVDVVQSGQLMCNKASFFAVIDGGCFTRATRQHYIVVFCFPKFLNEKSQKFLLYNKKTPEWTKNLKNVILQMEFLDKITPSNRLGILLYVFFLSPFSSRIYKEIK</sequence>
<evidence type="ECO:0000313" key="2">
    <source>
        <dbReference type="Proteomes" id="UP000037035"/>
    </source>
</evidence>
<dbReference type="Proteomes" id="UP000037035">
    <property type="component" value="Unassembled WGS sequence"/>
</dbReference>
<protein>
    <submittedName>
        <fullName evidence="1">Uncharacterized protein</fullName>
    </submittedName>
</protein>
<gene>
    <name evidence="1" type="ORF">VP01_1512g2</name>
</gene>
<keyword evidence="2" id="KW-1185">Reference proteome</keyword>
<evidence type="ECO:0000313" key="1">
    <source>
        <dbReference type="EMBL" id="KNZ60711.1"/>
    </source>
</evidence>
<comment type="caution">
    <text evidence="1">The sequence shown here is derived from an EMBL/GenBank/DDBJ whole genome shotgun (WGS) entry which is preliminary data.</text>
</comment>
<dbReference type="VEuPathDB" id="FungiDB:VP01_1512g2"/>
<dbReference type="AlphaFoldDB" id="A0A0L6VIV0"/>
<proteinExistence type="predicted"/>
<accession>A0A0L6VIV0</accession>
<dbReference type="EMBL" id="LAVV01005698">
    <property type="protein sequence ID" value="KNZ60711.1"/>
    <property type="molecule type" value="Genomic_DNA"/>
</dbReference>